<organism evidence="1 2">
    <name type="scientific">Streptomyces marincola</name>
    <dbReference type="NCBI Taxonomy" id="2878388"/>
    <lineage>
        <taxon>Bacteria</taxon>
        <taxon>Bacillati</taxon>
        <taxon>Actinomycetota</taxon>
        <taxon>Actinomycetes</taxon>
        <taxon>Kitasatosporales</taxon>
        <taxon>Streptomycetaceae</taxon>
        <taxon>Streptomyces</taxon>
    </lineage>
</organism>
<proteinExistence type="predicted"/>
<sequence length="240" mass="26086">MQVDLGALVEGSSGGVLLARLAAYARPADARSPYCVVNDYVATAVGLALGAPVPPGVLTRLGAEWGYLSLGFGEQGKRPPPADFEELAVDRPWEATGIVVLDQWISNTDRHDGNLAYMPTLGVAAFDHDQALFGACPPGGGVESLKEARERRVRHHELIPHMNTMEHFPSWIDRAQSITHAELSRMAWVCVDAGLLSRLEADALVDFLEYRQLNVGRFIEESYPEFTGVAAWTLDSDGGE</sequence>
<dbReference type="Proteomes" id="UP000194218">
    <property type="component" value="Chromosome"/>
</dbReference>
<keyword evidence="2" id="KW-1185">Reference proteome</keyword>
<accession>A0A1W7CZ15</accession>
<evidence type="ECO:0000313" key="1">
    <source>
        <dbReference type="EMBL" id="ARQ69550.1"/>
    </source>
</evidence>
<gene>
    <name evidence="1" type="ORF">CAG99_12345</name>
</gene>
<dbReference type="EMBL" id="CP021121">
    <property type="protein sequence ID" value="ARQ69550.1"/>
    <property type="molecule type" value="Genomic_DNA"/>
</dbReference>
<protein>
    <recommendedName>
        <fullName evidence="3">HipA-like C-terminal domain-containing protein</fullName>
    </recommendedName>
</protein>
<evidence type="ECO:0008006" key="3">
    <source>
        <dbReference type="Google" id="ProtNLM"/>
    </source>
</evidence>
<dbReference type="KEGG" id="smao:CAG99_12345"/>
<evidence type="ECO:0000313" key="2">
    <source>
        <dbReference type="Proteomes" id="UP000194218"/>
    </source>
</evidence>
<name>A0A1W7CZ15_9ACTN</name>
<dbReference type="AlphaFoldDB" id="A0A1W7CZ15"/>
<reference evidence="1 2" key="1">
    <citation type="submission" date="2017-05" db="EMBL/GenBank/DDBJ databases">
        <title>Complete genome sequence of Streptomyces sp. SCSIO 03032 revealed the diverse biosynthetic pathways for its bioactive secondary metabolites.</title>
        <authorList>
            <person name="Ma L."/>
            <person name="Zhu Y."/>
            <person name="Zhang W."/>
            <person name="Zhang G."/>
            <person name="Tian X."/>
            <person name="Zhang S."/>
            <person name="Zhang C."/>
        </authorList>
    </citation>
    <scope>NUCLEOTIDE SEQUENCE [LARGE SCALE GENOMIC DNA]</scope>
    <source>
        <strain evidence="1 2">SCSIO 03032</strain>
    </source>
</reference>